<evidence type="ECO:0000313" key="8">
    <source>
        <dbReference type="EnsemblMetazoa" id="LLOJ001060-PA"/>
    </source>
</evidence>
<feature type="compositionally biased region" description="Acidic residues" evidence="6">
    <location>
        <begin position="610"/>
        <end position="620"/>
    </location>
</feature>
<dbReference type="EnsemblMetazoa" id="LLOJ001060-RA">
    <property type="protein sequence ID" value="LLOJ001060-PA"/>
    <property type="gene ID" value="LLOJ001060"/>
</dbReference>
<dbReference type="PANTHER" id="PTHR13260:SF0">
    <property type="entry name" value="ANAPHASE-PROMOTING COMPLEX SUBUNIT 4"/>
    <property type="match status" value="1"/>
</dbReference>
<feature type="domain" description="Anaphase-promoting complex subunit 4 long" evidence="7">
    <location>
        <begin position="118"/>
        <end position="314"/>
    </location>
</feature>
<keyword evidence="2" id="KW-0132">Cell division</keyword>
<sequence length="635" mass="71914">MCWTQQHQKAPSGSDPDLEVEPDDDSVFLPRLPSLSSVTPTSKKKEYVSRTEAKTSLNFLIVGLRTGSVHMSVFGMLPCGSVQLAKHIKGEFRVIDSRVSADFGFLHVTVATREALHVMIFENSTLPLLLDSLLRVATKHGQILTTMSYIDDVLMGITEAWETVLLEMDNKLTGYANLCPRGSVSADFLELLVLGTPTPTLESFLRRELTEKGLKKLGNSIEMSYSTIQKLLVQPLDTAIMVVCYHLNSIRGMSRDKYHFGGLVMENAVTEVCHLAGQFMMKAFELQQTIDQSTRDYKIFFRWLYVVIIRLMDETVPDDVASITQQEINYLAEFLSNLDSEEDAEDVQSERKFNLERVGQYLEDKELIVLPKKCPMSQWAKFLEENPALRDCESIYNHDKKASLVQIHNKLRQGIDRVFRQPESVIGQNYKLRNVIQLAENMDNPVHSTHISLSDSTGDLFAFLVSENLLIFLEANRGHSIKCLRLEFQTKPYFESKYGQFGDLSFRHLQFYSENILSLLLNNRTDSECGGCFVQMPVAILRQKASPVDVSEFIDLTAAGNVMNLYNLLDVNYVKVIDGCDWDIIAVSGNRKVTSILSENGKKIKVYETEAAEEDEDEMDLSQNTNLDNSKESNH</sequence>
<dbReference type="Pfam" id="PF12896">
    <property type="entry name" value="ANAPC4"/>
    <property type="match status" value="1"/>
</dbReference>
<accession>A0A1B0GH85</accession>
<evidence type="ECO:0000256" key="5">
    <source>
        <dbReference type="ARBA" id="ARBA00023306"/>
    </source>
</evidence>
<dbReference type="GO" id="GO:0051301">
    <property type="term" value="P:cell division"/>
    <property type="evidence" value="ECO:0007669"/>
    <property type="project" value="UniProtKB-KW"/>
</dbReference>
<feature type="region of interest" description="Disordered" evidence="6">
    <location>
        <begin position="1"/>
        <end position="23"/>
    </location>
</feature>
<keyword evidence="5" id="KW-0131">Cell cycle</keyword>
<reference evidence="8" key="1">
    <citation type="submission" date="2020-05" db="UniProtKB">
        <authorList>
            <consortium name="EnsemblMetazoa"/>
        </authorList>
    </citation>
    <scope>IDENTIFICATION</scope>
    <source>
        <strain evidence="8">Jacobina</strain>
    </source>
</reference>
<dbReference type="VEuPathDB" id="VectorBase:LLOJ001060"/>
<dbReference type="GO" id="GO:0005680">
    <property type="term" value="C:anaphase-promoting complex"/>
    <property type="evidence" value="ECO:0007669"/>
    <property type="project" value="InterPro"/>
</dbReference>
<keyword evidence="9" id="KW-1185">Reference proteome</keyword>
<dbReference type="GO" id="GO:0070979">
    <property type="term" value="P:protein K11-linked ubiquitination"/>
    <property type="evidence" value="ECO:0007669"/>
    <property type="project" value="TreeGrafter"/>
</dbReference>
<keyword evidence="3" id="KW-0498">Mitosis</keyword>
<evidence type="ECO:0000256" key="6">
    <source>
        <dbReference type="SAM" id="MobiDB-lite"/>
    </source>
</evidence>
<feature type="region of interest" description="Disordered" evidence="6">
    <location>
        <begin position="610"/>
        <end position="635"/>
    </location>
</feature>
<feature type="compositionally biased region" description="Polar residues" evidence="6">
    <location>
        <begin position="1"/>
        <end position="11"/>
    </location>
</feature>
<dbReference type="InterPro" id="IPR024790">
    <property type="entry name" value="APC4_long_dom"/>
</dbReference>
<dbReference type="GO" id="GO:0034399">
    <property type="term" value="C:nuclear periphery"/>
    <property type="evidence" value="ECO:0007669"/>
    <property type="project" value="TreeGrafter"/>
</dbReference>
<dbReference type="InterPro" id="IPR024789">
    <property type="entry name" value="APC4"/>
</dbReference>
<dbReference type="GO" id="GO:0031145">
    <property type="term" value="P:anaphase-promoting complex-dependent catabolic process"/>
    <property type="evidence" value="ECO:0007669"/>
    <property type="project" value="InterPro"/>
</dbReference>
<name>A0A1B0GH85_LUTLO</name>
<proteinExistence type="predicted"/>
<evidence type="ECO:0000256" key="3">
    <source>
        <dbReference type="ARBA" id="ARBA00022776"/>
    </source>
</evidence>
<dbReference type="EMBL" id="AJWK01004047">
    <property type="status" value="NOT_ANNOTATED_CDS"/>
    <property type="molecule type" value="Genomic_DNA"/>
</dbReference>
<dbReference type="Proteomes" id="UP000092461">
    <property type="component" value="Unassembled WGS sequence"/>
</dbReference>
<keyword evidence="4" id="KW-0833">Ubl conjugation pathway</keyword>
<evidence type="ECO:0000256" key="4">
    <source>
        <dbReference type="ARBA" id="ARBA00022786"/>
    </source>
</evidence>
<dbReference type="VEuPathDB" id="VectorBase:LLONM1_004640"/>
<evidence type="ECO:0000256" key="2">
    <source>
        <dbReference type="ARBA" id="ARBA00022618"/>
    </source>
</evidence>
<dbReference type="AlphaFoldDB" id="A0A1B0GH85"/>
<dbReference type="PANTHER" id="PTHR13260">
    <property type="entry name" value="ANAPHASE PROMOTING COMPLEX SUBUNIT 4 APC4"/>
    <property type="match status" value="1"/>
</dbReference>
<evidence type="ECO:0000313" key="9">
    <source>
        <dbReference type="Proteomes" id="UP000092461"/>
    </source>
</evidence>
<protein>
    <recommendedName>
        <fullName evidence="1">Anaphase-promoting complex subunit 4</fullName>
    </recommendedName>
</protein>
<evidence type="ECO:0000256" key="1">
    <source>
        <dbReference type="ARBA" id="ARBA00016067"/>
    </source>
</evidence>
<evidence type="ECO:0000259" key="7">
    <source>
        <dbReference type="Pfam" id="PF12896"/>
    </source>
</evidence>
<organism evidence="8 9">
    <name type="scientific">Lutzomyia longipalpis</name>
    <name type="common">Sand fly</name>
    <dbReference type="NCBI Taxonomy" id="7200"/>
    <lineage>
        <taxon>Eukaryota</taxon>
        <taxon>Metazoa</taxon>
        <taxon>Ecdysozoa</taxon>
        <taxon>Arthropoda</taxon>
        <taxon>Hexapoda</taxon>
        <taxon>Insecta</taxon>
        <taxon>Pterygota</taxon>
        <taxon>Neoptera</taxon>
        <taxon>Endopterygota</taxon>
        <taxon>Diptera</taxon>
        <taxon>Nematocera</taxon>
        <taxon>Psychodoidea</taxon>
        <taxon>Psychodidae</taxon>
        <taxon>Lutzomyia</taxon>
        <taxon>Lutzomyia</taxon>
    </lineage>
</organism>